<dbReference type="SUPFAM" id="SSF53187">
    <property type="entry name" value="Zn-dependent exopeptidases"/>
    <property type="match status" value="1"/>
</dbReference>
<dbReference type="Proteomes" id="UP000681425">
    <property type="component" value="Chromosome"/>
</dbReference>
<protein>
    <submittedName>
        <fullName evidence="2">N-formylglutamate amidohydrolase</fullName>
    </submittedName>
</protein>
<dbReference type="AlphaFoldDB" id="A0A975Q3K1"/>
<reference evidence="2" key="1">
    <citation type="submission" date="2021-04" db="EMBL/GenBank/DDBJ databases">
        <title>Isolation of p-tert-butylphenol degrading bacteria Sphingobium phenoxybenzoativorans Tas13 from active sludge.</title>
        <authorList>
            <person name="Li Y."/>
        </authorList>
    </citation>
    <scope>NUCLEOTIDE SEQUENCE</scope>
    <source>
        <strain evidence="2">Tas13</strain>
    </source>
</reference>
<name>A0A975Q3K1_9SPHN</name>
<gene>
    <name evidence="2" type="ORF">KFK14_06110</name>
</gene>
<sequence>MQPSSPPVERTPAYDRYGPDMPRSPVVISVPHAGRNYTPTLLANARCGVAGLRRLEDRYADLLAHRLIALGYSVMIARTPRAVIDLNRDEREIDPAMVRGLPRNQPLMTSAKMRGGLGLVPRRLQGIGDLWTLPVDWGELSGRIAFLHRPYHEALAGMMRRARDAHGHAILLDIHSMPPLTAGVRPPGIVLGDRFGRSASTRLVALAADLCEGHGMASAQNHPYPGNYLLERHGRPESGFHALQVEVDRSLYLDTALDRPGHGLARMQGVMVELAEALGIELPGAFAQAAE</sequence>
<evidence type="ECO:0000256" key="1">
    <source>
        <dbReference type="SAM" id="MobiDB-lite"/>
    </source>
</evidence>
<dbReference type="InterPro" id="IPR007709">
    <property type="entry name" value="N-FG_amidohydro"/>
</dbReference>
<keyword evidence="3" id="KW-1185">Reference proteome</keyword>
<evidence type="ECO:0000313" key="2">
    <source>
        <dbReference type="EMBL" id="QUT08140.1"/>
    </source>
</evidence>
<dbReference type="Gene3D" id="3.40.630.40">
    <property type="entry name" value="Zn-dependent exopeptidases"/>
    <property type="match status" value="1"/>
</dbReference>
<proteinExistence type="predicted"/>
<dbReference type="EMBL" id="CP073910">
    <property type="protein sequence ID" value="QUT08140.1"/>
    <property type="molecule type" value="Genomic_DNA"/>
</dbReference>
<dbReference type="KEGG" id="spph:KFK14_06110"/>
<organism evidence="2 3">
    <name type="scientific">Sphingobium phenoxybenzoativorans</name>
    <dbReference type="NCBI Taxonomy" id="1592790"/>
    <lineage>
        <taxon>Bacteria</taxon>
        <taxon>Pseudomonadati</taxon>
        <taxon>Pseudomonadota</taxon>
        <taxon>Alphaproteobacteria</taxon>
        <taxon>Sphingomonadales</taxon>
        <taxon>Sphingomonadaceae</taxon>
        <taxon>Sphingobium</taxon>
    </lineage>
</organism>
<evidence type="ECO:0000313" key="3">
    <source>
        <dbReference type="Proteomes" id="UP000681425"/>
    </source>
</evidence>
<feature type="region of interest" description="Disordered" evidence="1">
    <location>
        <begin position="1"/>
        <end position="20"/>
    </location>
</feature>
<dbReference type="Pfam" id="PF05013">
    <property type="entry name" value="FGase"/>
    <property type="match status" value="1"/>
</dbReference>
<accession>A0A975Q3K1</accession>